<evidence type="ECO:0000313" key="3">
    <source>
        <dbReference type="Proteomes" id="UP000245051"/>
    </source>
</evidence>
<feature type="transmembrane region" description="Helical" evidence="1">
    <location>
        <begin position="66"/>
        <end position="87"/>
    </location>
</feature>
<protein>
    <recommendedName>
        <fullName evidence="4">DUF3995 domain-containing protein</fullName>
    </recommendedName>
</protein>
<evidence type="ECO:0000313" key="2">
    <source>
        <dbReference type="EMBL" id="AWK09553.1"/>
    </source>
</evidence>
<keyword evidence="1" id="KW-0812">Transmembrane</keyword>
<dbReference type="EMBL" id="CP029254">
    <property type="protein sequence ID" value="AWK09553.1"/>
    <property type="molecule type" value="Genomic_DNA"/>
</dbReference>
<keyword evidence="1" id="KW-1133">Transmembrane helix</keyword>
<keyword evidence="3" id="KW-1185">Reference proteome</keyword>
<evidence type="ECO:0008006" key="4">
    <source>
        <dbReference type="Google" id="ProtNLM"/>
    </source>
</evidence>
<reference evidence="2 3" key="1">
    <citation type="submission" date="2018-05" db="EMBL/GenBank/DDBJ databases">
        <title>Complete genome sequence of the Type Strain of Streptomyces spongiicola HNM0071, the producer of staurosporine.</title>
        <authorList>
            <person name="Zhou S."/>
            <person name="Huang X."/>
        </authorList>
    </citation>
    <scope>NUCLEOTIDE SEQUENCE [LARGE SCALE GENOMIC DNA]</scope>
    <source>
        <strain evidence="2 3">HNM0071</strain>
    </source>
</reference>
<feature type="transmembrane region" description="Helical" evidence="1">
    <location>
        <begin position="38"/>
        <end position="59"/>
    </location>
</feature>
<evidence type="ECO:0000256" key="1">
    <source>
        <dbReference type="SAM" id="Phobius"/>
    </source>
</evidence>
<proteinExistence type="predicted"/>
<dbReference type="Proteomes" id="UP000245051">
    <property type="component" value="Chromosome"/>
</dbReference>
<gene>
    <name evidence="2" type="ORF">DDQ41_12210</name>
</gene>
<accession>A0ABM6V667</accession>
<keyword evidence="1" id="KW-0472">Membrane</keyword>
<name>A0ABM6V667_9ACTN</name>
<organism evidence="2 3">
    <name type="scientific">Streptomyces spongiicola</name>
    <dbReference type="NCBI Taxonomy" id="1690221"/>
    <lineage>
        <taxon>Bacteria</taxon>
        <taxon>Bacillati</taxon>
        <taxon>Actinomycetota</taxon>
        <taxon>Actinomycetes</taxon>
        <taxon>Kitasatosporales</taxon>
        <taxon>Streptomycetaceae</taxon>
        <taxon>Streptomyces</taxon>
    </lineage>
</organism>
<sequence>MCAVVLLVAHFVTAYLLLLAYAAEPAGPWDTETASHSGFAAGTALGVTVVVALLTVLFVKAQWLRRWWFVVPMVTALAALLRLTILAPEL</sequence>